<dbReference type="Proteomes" id="UP000887565">
    <property type="component" value="Unplaced"/>
</dbReference>
<reference evidence="3" key="1">
    <citation type="submission" date="2022-11" db="UniProtKB">
        <authorList>
            <consortium name="WormBaseParasite"/>
        </authorList>
    </citation>
    <scope>IDENTIFICATION</scope>
</reference>
<keyword evidence="1" id="KW-1133">Transmembrane helix</keyword>
<evidence type="ECO:0000313" key="2">
    <source>
        <dbReference type="Proteomes" id="UP000887565"/>
    </source>
</evidence>
<feature type="transmembrane region" description="Helical" evidence="1">
    <location>
        <begin position="12"/>
        <end position="33"/>
    </location>
</feature>
<evidence type="ECO:0000256" key="1">
    <source>
        <dbReference type="SAM" id="Phobius"/>
    </source>
</evidence>
<accession>A0A915LA73</accession>
<dbReference type="AlphaFoldDB" id="A0A915LA73"/>
<keyword evidence="1" id="KW-0472">Membrane</keyword>
<keyword evidence="1" id="KW-0812">Transmembrane</keyword>
<name>A0A915LA73_ROMCU</name>
<keyword evidence="2" id="KW-1185">Reference proteome</keyword>
<evidence type="ECO:0000313" key="3">
    <source>
        <dbReference type="WBParaSite" id="nRc.2.0.1.t47293-RA"/>
    </source>
</evidence>
<sequence>MKDQPTAYRERIVSFVMLILALGKMFEPIILIIRQTWARSYITSIFH</sequence>
<dbReference type="WBParaSite" id="nRc.2.0.1.t47293-RA">
    <property type="protein sequence ID" value="nRc.2.0.1.t47293-RA"/>
    <property type="gene ID" value="nRc.2.0.1.g47293"/>
</dbReference>
<protein>
    <submittedName>
        <fullName evidence="3">Uncharacterized protein</fullName>
    </submittedName>
</protein>
<proteinExistence type="predicted"/>
<organism evidence="2 3">
    <name type="scientific">Romanomermis culicivorax</name>
    <name type="common">Nematode worm</name>
    <dbReference type="NCBI Taxonomy" id="13658"/>
    <lineage>
        <taxon>Eukaryota</taxon>
        <taxon>Metazoa</taxon>
        <taxon>Ecdysozoa</taxon>
        <taxon>Nematoda</taxon>
        <taxon>Enoplea</taxon>
        <taxon>Dorylaimia</taxon>
        <taxon>Mermithida</taxon>
        <taxon>Mermithoidea</taxon>
        <taxon>Mermithidae</taxon>
        <taxon>Romanomermis</taxon>
    </lineage>
</organism>